<protein>
    <submittedName>
        <fullName evidence="1">Uncharacterized protein</fullName>
    </submittedName>
</protein>
<evidence type="ECO:0000313" key="2">
    <source>
        <dbReference type="Proteomes" id="UP000297245"/>
    </source>
</evidence>
<name>A0A4S8KMS9_DENBC</name>
<reference evidence="1 2" key="1">
    <citation type="journal article" date="2019" name="Nat. Ecol. Evol.">
        <title>Megaphylogeny resolves global patterns of mushroom evolution.</title>
        <authorList>
            <person name="Varga T."/>
            <person name="Krizsan K."/>
            <person name="Foldi C."/>
            <person name="Dima B."/>
            <person name="Sanchez-Garcia M."/>
            <person name="Sanchez-Ramirez S."/>
            <person name="Szollosi G.J."/>
            <person name="Szarkandi J.G."/>
            <person name="Papp V."/>
            <person name="Albert L."/>
            <person name="Andreopoulos W."/>
            <person name="Angelini C."/>
            <person name="Antonin V."/>
            <person name="Barry K.W."/>
            <person name="Bougher N.L."/>
            <person name="Buchanan P."/>
            <person name="Buyck B."/>
            <person name="Bense V."/>
            <person name="Catcheside P."/>
            <person name="Chovatia M."/>
            <person name="Cooper J."/>
            <person name="Damon W."/>
            <person name="Desjardin D."/>
            <person name="Finy P."/>
            <person name="Geml J."/>
            <person name="Haridas S."/>
            <person name="Hughes K."/>
            <person name="Justo A."/>
            <person name="Karasinski D."/>
            <person name="Kautmanova I."/>
            <person name="Kiss B."/>
            <person name="Kocsube S."/>
            <person name="Kotiranta H."/>
            <person name="LaButti K.M."/>
            <person name="Lechner B.E."/>
            <person name="Liimatainen K."/>
            <person name="Lipzen A."/>
            <person name="Lukacs Z."/>
            <person name="Mihaltcheva S."/>
            <person name="Morgado L.N."/>
            <person name="Niskanen T."/>
            <person name="Noordeloos M.E."/>
            <person name="Ohm R.A."/>
            <person name="Ortiz-Santana B."/>
            <person name="Ovrebo C."/>
            <person name="Racz N."/>
            <person name="Riley R."/>
            <person name="Savchenko A."/>
            <person name="Shiryaev A."/>
            <person name="Soop K."/>
            <person name="Spirin V."/>
            <person name="Szebenyi C."/>
            <person name="Tomsovsky M."/>
            <person name="Tulloss R.E."/>
            <person name="Uehling J."/>
            <person name="Grigoriev I.V."/>
            <person name="Vagvolgyi C."/>
            <person name="Papp T."/>
            <person name="Martin F.M."/>
            <person name="Miettinen O."/>
            <person name="Hibbett D.S."/>
            <person name="Nagy L.G."/>
        </authorList>
    </citation>
    <scope>NUCLEOTIDE SEQUENCE [LARGE SCALE GENOMIC DNA]</scope>
    <source>
        <strain evidence="1 2">CBS 962.96</strain>
    </source>
</reference>
<keyword evidence="2" id="KW-1185">Reference proteome</keyword>
<dbReference type="EMBL" id="ML180661">
    <property type="protein sequence ID" value="THU76892.1"/>
    <property type="molecule type" value="Genomic_DNA"/>
</dbReference>
<gene>
    <name evidence="1" type="ORF">K435DRAFT_812982</name>
</gene>
<sequence length="224" mass="24894">MSGRAVEFRGRALIETETPIAKGHLRDCLPKNVTDIWWKVCFRMNFMSLIAERRKSSQSVVTAPPKPLDLSSYQPLQSGCKPAVYRAIWEPYQGLKGLTSKEMDDGNRTCSNSCNRKESLLIVEILRTGTSETWETFWEKGIHEVDVVEAQSPVGASGREALQNGGERRKGREVCEADVVKLETNLWEKLVWIKPLGSRQSVEVNQVCSEELSNLGGSPGGSPG</sequence>
<dbReference type="Proteomes" id="UP000297245">
    <property type="component" value="Unassembled WGS sequence"/>
</dbReference>
<evidence type="ECO:0000313" key="1">
    <source>
        <dbReference type="EMBL" id="THU76892.1"/>
    </source>
</evidence>
<dbReference type="AlphaFoldDB" id="A0A4S8KMS9"/>
<organism evidence="1 2">
    <name type="scientific">Dendrothele bispora (strain CBS 962.96)</name>
    <dbReference type="NCBI Taxonomy" id="1314807"/>
    <lineage>
        <taxon>Eukaryota</taxon>
        <taxon>Fungi</taxon>
        <taxon>Dikarya</taxon>
        <taxon>Basidiomycota</taxon>
        <taxon>Agaricomycotina</taxon>
        <taxon>Agaricomycetes</taxon>
        <taxon>Agaricomycetidae</taxon>
        <taxon>Agaricales</taxon>
        <taxon>Agaricales incertae sedis</taxon>
        <taxon>Dendrothele</taxon>
    </lineage>
</organism>
<proteinExistence type="predicted"/>
<accession>A0A4S8KMS9</accession>